<dbReference type="Proteomes" id="UP001370490">
    <property type="component" value="Unassembled WGS sequence"/>
</dbReference>
<dbReference type="PROSITE" id="PS50302">
    <property type="entry name" value="PUM"/>
    <property type="match status" value="2"/>
</dbReference>
<dbReference type="SMART" id="SM00025">
    <property type="entry name" value="Pumilio"/>
    <property type="match status" value="2"/>
</dbReference>
<name>A0AAN8YXC8_9MAGN</name>
<dbReference type="Gene3D" id="1.25.10.10">
    <property type="entry name" value="Leucine-rich Repeat Variant"/>
    <property type="match status" value="1"/>
</dbReference>
<dbReference type="InterPro" id="IPR033133">
    <property type="entry name" value="PUM-HD"/>
</dbReference>
<dbReference type="InterPro" id="IPR001313">
    <property type="entry name" value="Pumilio_RNA-bd_rpt"/>
</dbReference>
<dbReference type="GO" id="GO:0005737">
    <property type="term" value="C:cytoplasm"/>
    <property type="evidence" value="ECO:0007669"/>
    <property type="project" value="TreeGrafter"/>
</dbReference>
<dbReference type="PROSITE" id="PS50303">
    <property type="entry name" value="PUM_HD"/>
    <property type="match status" value="1"/>
</dbReference>
<evidence type="ECO:0000256" key="2">
    <source>
        <dbReference type="ARBA" id="ARBA00022845"/>
    </source>
</evidence>
<feature type="repeat" description="Pumilio" evidence="4">
    <location>
        <begin position="290"/>
        <end position="326"/>
    </location>
</feature>
<dbReference type="InterPro" id="IPR011989">
    <property type="entry name" value="ARM-like"/>
</dbReference>
<proteinExistence type="predicted"/>
<feature type="repeat" description="Pumilio" evidence="4">
    <location>
        <begin position="254"/>
        <end position="289"/>
    </location>
</feature>
<dbReference type="Pfam" id="PF00806">
    <property type="entry name" value="PUF"/>
    <property type="match status" value="3"/>
</dbReference>
<evidence type="ECO:0000256" key="1">
    <source>
        <dbReference type="ARBA" id="ARBA00022737"/>
    </source>
</evidence>
<keyword evidence="1" id="KW-0677">Repeat</keyword>
<evidence type="ECO:0000313" key="8">
    <source>
        <dbReference type="Proteomes" id="UP001370490"/>
    </source>
</evidence>
<keyword evidence="8" id="KW-1185">Reference proteome</keyword>
<dbReference type="SUPFAM" id="SSF48371">
    <property type="entry name" value="ARM repeat"/>
    <property type="match status" value="1"/>
</dbReference>
<dbReference type="EMBL" id="JBAMMX010000024">
    <property type="protein sequence ID" value="KAK6916367.1"/>
    <property type="molecule type" value="Genomic_DNA"/>
</dbReference>
<evidence type="ECO:0000313" key="7">
    <source>
        <dbReference type="EMBL" id="KAK6916367.1"/>
    </source>
</evidence>
<dbReference type="GO" id="GO:0006417">
    <property type="term" value="P:regulation of translation"/>
    <property type="evidence" value="ECO:0007669"/>
    <property type="project" value="UniProtKB-KW"/>
</dbReference>
<evidence type="ECO:0000259" key="6">
    <source>
        <dbReference type="PROSITE" id="PS50303"/>
    </source>
</evidence>
<gene>
    <name evidence="7" type="ORF">RJ641_019228</name>
</gene>
<protein>
    <submittedName>
        <fullName evidence="7">Pumilio RNA-binding repeat</fullName>
    </submittedName>
</protein>
<sequence length="391" mass="44174">MEKQNQETILPQETPQRLVPSAQENHHPNLFITENNGSQPNPPLNLPRRSRPLNFPSRLIDSFDSLNLSNHNSSVFGGQVLPGSSSNPVLSPCSPINFPSFEMGFDPNPNQSDLDLLEKINGGYQYPHCLAQAEAEEIIREEEINGGFQYSYDLVLAEAERIQRNLQRLRTEFRLSFWNSNLAPDLDSNTNSRPRRSRRSRNLFNATSSCQPMFLNSEPNNSNYLDSSNFNLLNSAPNLIAGLKAALSPLSLEQLKGKLNFLARNQTGSKFLQAKLEAGKREDIDLIFTELKFFVQELLTDQVGNHVMQKLFAACNEKQMNFILFELFNAPGGLLNICCKSRCVQKFIEHLTSPSLKATLVKFLKPITCSTHGRCVIEFCLRIFSHEDVKI</sequence>
<evidence type="ECO:0000256" key="4">
    <source>
        <dbReference type="PROSITE-ProRule" id="PRU00317"/>
    </source>
</evidence>
<keyword evidence="3" id="KW-0694">RNA-binding</keyword>
<feature type="domain" description="PUM-HD" evidence="6">
    <location>
        <begin position="228"/>
        <end position="391"/>
    </location>
</feature>
<dbReference type="PANTHER" id="PTHR12537">
    <property type="entry name" value="RNA BINDING PROTEIN PUMILIO-RELATED"/>
    <property type="match status" value="1"/>
</dbReference>
<comment type="caution">
    <text evidence="7">The sequence shown here is derived from an EMBL/GenBank/DDBJ whole genome shotgun (WGS) entry which is preliminary data.</text>
</comment>
<keyword evidence="2" id="KW-0810">Translation regulation</keyword>
<organism evidence="7 8">
    <name type="scientific">Dillenia turbinata</name>
    <dbReference type="NCBI Taxonomy" id="194707"/>
    <lineage>
        <taxon>Eukaryota</taxon>
        <taxon>Viridiplantae</taxon>
        <taxon>Streptophyta</taxon>
        <taxon>Embryophyta</taxon>
        <taxon>Tracheophyta</taxon>
        <taxon>Spermatophyta</taxon>
        <taxon>Magnoliopsida</taxon>
        <taxon>eudicotyledons</taxon>
        <taxon>Gunneridae</taxon>
        <taxon>Pentapetalae</taxon>
        <taxon>Dilleniales</taxon>
        <taxon>Dilleniaceae</taxon>
        <taxon>Dillenia</taxon>
    </lineage>
</organism>
<accession>A0AAN8YXC8</accession>
<dbReference type="GO" id="GO:0003729">
    <property type="term" value="F:mRNA binding"/>
    <property type="evidence" value="ECO:0007669"/>
    <property type="project" value="TreeGrafter"/>
</dbReference>
<dbReference type="InterPro" id="IPR016024">
    <property type="entry name" value="ARM-type_fold"/>
</dbReference>
<evidence type="ECO:0000256" key="3">
    <source>
        <dbReference type="ARBA" id="ARBA00022884"/>
    </source>
</evidence>
<reference evidence="7 8" key="1">
    <citation type="submission" date="2023-12" db="EMBL/GenBank/DDBJ databases">
        <title>A high-quality genome assembly for Dillenia turbinata (Dilleniales).</title>
        <authorList>
            <person name="Chanderbali A."/>
        </authorList>
    </citation>
    <scope>NUCLEOTIDE SEQUENCE [LARGE SCALE GENOMIC DNA]</scope>
    <source>
        <strain evidence="7">LSX21</strain>
        <tissue evidence="7">Leaf</tissue>
    </source>
</reference>
<feature type="region of interest" description="Disordered" evidence="5">
    <location>
        <begin position="28"/>
        <end position="50"/>
    </location>
</feature>
<dbReference type="PANTHER" id="PTHR12537:SF129">
    <property type="entry name" value="PUMILIO HOMOLOG 15-LIKE"/>
    <property type="match status" value="1"/>
</dbReference>
<dbReference type="AlphaFoldDB" id="A0AAN8YXC8"/>
<evidence type="ECO:0000256" key="5">
    <source>
        <dbReference type="SAM" id="MobiDB-lite"/>
    </source>
</evidence>